<dbReference type="Pfam" id="PF05699">
    <property type="entry name" value="Dimer_Tnp_hAT"/>
    <property type="match status" value="1"/>
</dbReference>
<evidence type="ECO:0000313" key="2">
    <source>
        <dbReference type="EMBL" id="KYN14906.1"/>
    </source>
</evidence>
<dbReference type="InterPro" id="IPR008906">
    <property type="entry name" value="HATC_C_dom"/>
</dbReference>
<dbReference type="GO" id="GO:0046983">
    <property type="term" value="F:protein dimerization activity"/>
    <property type="evidence" value="ECO:0007669"/>
    <property type="project" value="InterPro"/>
</dbReference>
<feature type="domain" description="HAT C-terminal dimerisation" evidence="1">
    <location>
        <begin position="162"/>
        <end position="213"/>
    </location>
</feature>
<dbReference type="SUPFAM" id="SSF53098">
    <property type="entry name" value="Ribonuclease H-like"/>
    <property type="match status" value="1"/>
</dbReference>
<protein>
    <recommendedName>
        <fullName evidence="1">HAT C-terminal dimerisation domain-containing protein</fullName>
    </recommendedName>
</protein>
<organism evidence="2 3">
    <name type="scientific">Trachymyrmex cornetzi</name>
    <dbReference type="NCBI Taxonomy" id="471704"/>
    <lineage>
        <taxon>Eukaryota</taxon>
        <taxon>Metazoa</taxon>
        <taxon>Ecdysozoa</taxon>
        <taxon>Arthropoda</taxon>
        <taxon>Hexapoda</taxon>
        <taxon>Insecta</taxon>
        <taxon>Pterygota</taxon>
        <taxon>Neoptera</taxon>
        <taxon>Endopterygota</taxon>
        <taxon>Hymenoptera</taxon>
        <taxon>Apocrita</taxon>
        <taxon>Aculeata</taxon>
        <taxon>Formicoidea</taxon>
        <taxon>Formicidae</taxon>
        <taxon>Myrmicinae</taxon>
        <taxon>Trachymyrmex</taxon>
    </lineage>
</organism>
<name>A0A151J067_9HYME</name>
<sequence length="274" mass="31008">MHLDKYKNRSIEINKSIDDSNRQTNEPLLSFDERKREAEIRFAALIADKNIPHHIAKDILSCFQHIGKDPKVLASMSMGRTKCKNIITNVLCPVETERVVDKIQNTKFSIFIDETSDICNDNRKPFPIRILRGPLTIDEKESLSKLNFDNMWKTILKRQHPNNTAKYPNLTSVLNCIRSLPNSNADPERTFSLLSNLKTKTRNALSSVSVNASCVFKSTFKARGDTCTIMKVEEKHLSLMSADKLYANAAKKDRSTLRLHAADSSDIAGPSWAD</sequence>
<evidence type="ECO:0000313" key="3">
    <source>
        <dbReference type="Proteomes" id="UP000078492"/>
    </source>
</evidence>
<dbReference type="PANTHER" id="PTHR37162">
    <property type="entry name" value="HAT FAMILY DIMERISATION DOMAINCONTAINING PROTEIN-RELATED"/>
    <property type="match status" value="1"/>
</dbReference>
<gene>
    <name evidence="2" type="ORF">ALC57_12881</name>
</gene>
<proteinExistence type="predicted"/>
<accession>A0A151J067</accession>
<evidence type="ECO:0000259" key="1">
    <source>
        <dbReference type="Pfam" id="PF05699"/>
    </source>
</evidence>
<dbReference type="PANTHER" id="PTHR37162:SF1">
    <property type="entry name" value="BED-TYPE DOMAIN-CONTAINING PROTEIN"/>
    <property type="match status" value="1"/>
</dbReference>
<keyword evidence="3" id="KW-1185">Reference proteome</keyword>
<dbReference type="AlphaFoldDB" id="A0A151J067"/>
<reference evidence="2 3" key="1">
    <citation type="submission" date="2015-09" db="EMBL/GenBank/DDBJ databases">
        <title>Trachymyrmex cornetzi WGS genome.</title>
        <authorList>
            <person name="Nygaard S."/>
            <person name="Hu H."/>
            <person name="Boomsma J."/>
            <person name="Zhang G."/>
        </authorList>
    </citation>
    <scope>NUCLEOTIDE SEQUENCE [LARGE SCALE GENOMIC DNA]</scope>
    <source>
        <strain evidence="2">Tcor2-1</strain>
        <tissue evidence="2">Whole body</tissue>
    </source>
</reference>
<dbReference type="EMBL" id="KQ980645">
    <property type="protein sequence ID" value="KYN14906.1"/>
    <property type="molecule type" value="Genomic_DNA"/>
</dbReference>
<dbReference type="Proteomes" id="UP000078492">
    <property type="component" value="Unassembled WGS sequence"/>
</dbReference>
<dbReference type="InterPro" id="IPR012337">
    <property type="entry name" value="RNaseH-like_sf"/>
</dbReference>